<feature type="domain" description="Plastocyanin-like" evidence="16">
    <location>
        <begin position="47"/>
        <end position="159"/>
    </location>
</feature>
<evidence type="ECO:0000313" key="18">
    <source>
        <dbReference type="Proteomes" id="UP000000768"/>
    </source>
</evidence>
<comment type="subcellular location">
    <subcellularLocation>
        <location evidence="3 13">Secreted</location>
        <location evidence="3 13">Extracellular space</location>
        <location evidence="3 13">Apoplast</location>
    </subcellularLocation>
</comment>
<dbReference type="OMA" id="CHTAWHA"/>
<keyword evidence="8 13" id="KW-0479">Metal-binding</keyword>
<dbReference type="InterPro" id="IPR034285">
    <property type="entry name" value="CuRO_2_LCC"/>
</dbReference>
<comment type="function">
    <text evidence="2 13">Lignin degradation and detoxification of lignin-derived products.</text>
</comment>
<keyword evidence="18" id="KW-1185">Reference proteome</keyword>
<dbReference type="GO" id="GO:0046274">
    <property type="term" value="P:lignin catabolic process"/>
    <property type="evidence" value="ECO:0007669"/>
    <property type="project" value="UniProtKB-KW"/>
</dbReference>
<dbReference type="InterPro" id="IPR011707">
    <property type="entry name" value="Cu-oxidase-like_N"/>
</dbReference>
<dbReference type="InterPro" id="IPR034289">
    <property type="entry name" value="CuRO_3_LCC"/>
</dbReference>
<evidence type="ECO:0000256" key="4">
    <source>
        <dbReference type="ARBA" id="ARBA00010609"/>
    </source>
</evidence>
<dbReference type="CDD" id="cd13875">
    <property type="entry name" value="CuRO_2_LCC_plant"/>
    <property type="match status" value="1"/>
</dbReference>
<evidence type="ECO:0000256" key="5">
    <source>
        <dbReference type="ARBA" id="ARBA00012297"/>
    </source>
</evidence>
<evidence type="ECO:0000259" key="14">
    <source>
        <dbReference type="Pfam" id="PF00394"/>
    </source>
</evidence>
<dbReference type="AlphaFoldDB" id="C5Z1X4"/>
<dbReference type="Gene3D" id="2.60.40.420">
    <property type="entry name" value="Cupredoxins - blue copper proteins"/>
    <property type="match status" value="3"/>
</dbReference>
<dbReference type="EC" id="1.10.3.2" evidence="5 13"/>
<dbReference type="InterPro" id="IPR002355">
    <property type="entry name" value="Cu_oxidase_Cu_BS"/>
</dbReference>
<feature type="signal peptide" evidence="13">
    <location>
        <begin position="1"/>
        <end position="36"/>
    </location>
</feature>
<evidence type="ECO:0000259" key="15">
    <source>
        <dbReference type="Pfam" id="PF07731"/>
    </source>
</evidence>
<keyword evidence="10 13" id="KW-0560">Oxidoreductase</keyword>
<dbReference type="HOGENOM" id="CLU_006504_6_3_1"/>
<evidence type="ECO:0000256" key="3">
    <source>
        <dbReference type="ARBA" id="ARBA00004271"/>
    </source>
</evidence>
<evidence type="ECO:0000256" key="1">
    <source>
        <dbReference type="ARBA" id="ARBA00000349"/>
    </source>
</evidence>
<evidence type="ECO:0000256" key="7">
    <source>
        <dbReference type="ARBA" id="ARBA00022525"/>
    </source>
</evidence>
<dbReference type="GO" id="GO:0052716">
    <property type="term" value="F:hydroquinone:oxygen oxidoreductase activity"/>
    <property type="evidence" value="ECO:0007669"/>
    <property type="project" value="UniProtKB-EC"/>
</dbReference>
<keyword evidence="7 13" id="KW-0964">Secreted</keyword>
<dbReference type="CDD" id="cd13897">
    <property type="entry name" value="CuRO_3_LCC_plant"/>
    <property type="match status" value="1"/>
</dbReference>
<comment type="similarity">
    <text evidence="4 13">Belongs to the multicopper oxidase family.</text>
</comment>
<dbReference type="GO" id="GO:0005507">
    <property type="term" value="F:copper ion binding"/>
    <property type="evidence" value="ECO:0007669"/>
    <property type="project" value="InterPro"/>
</dbReference>
<dbReference type="PROSITE" id="PS00080">
    <property type="entry name" value="MULTICOPPER_OXIDASE2"/>
    <property type="match status" value="1"/>
</dbReference>
<dbReference type="Gramene" id="EER90403">
    <property type="protein sequence ID" value="EER90403"/>
    <property type="gene ID" value="SORBI_3010G268500"/>
</dbReference>
<evidence type="ECO:0000259" key="16">
    <source>
        <dbReference type="Pfam" id="PF07732"/>
    </source>
</evidence>
<dbReference type="eggNOG" id="KOG1263">
    <property type="taxonomic scope" value="Eukaryota"/>
</dbReference>
<dbReference type="Pfam" id="PF07732">
    <property type="entry name" value="Cu-oxidase_3"/>
    <property type="match status" value="1"/>
</dbReference>
<dbReference type="NCBIfam" id="TIGR03389">
    <property type="entry name" value="laccase"/>
    <property type="match status" value="1"/>
</dbReference>
<keyword evidence="13" id="KW-0732">Signal</keyword>
<name>C5Z1X4_SORBI</name>
<dbReference type="SUPFAM" id="SSF49503">
    <property type="entry name" value="Cupredoxins"/>
    <property type="match status" value="3"/>
</dbReference>
<proteinExistence type="inferred from homology"/>
<evidence type="ECO:0000256" key="10">
    <source>
        <dbReference type="ARBA" id="ARBA00023002"/>
    </source>
</evidence>
<dbReference type="InterPro" id="IPR008972">
    <property type="entry name" value="Cupredoxin"/>
</dbReference>
<dbReference type="GO" id="GO:0048046">
    <property type="term" value="C:apoplast"/>
    <property type="evidence" value="ECO:0007669"/>
    <property type="project" value="UniProtKB-SubCell"/>
</dbReference>
<dbReference type="InterPro" id="IPR017761">
    <property type="entry name" value="Laccase"/>
</dbReference>
<dbReference type="InterPro" id="IPR001117">
    <property type="entry name" value="Cu-oxidase_2nd"/>
</dbReference>
<keyword evidence="6 13" id="KW-0052">Apoplast</keyword>
<feature type="chain" id="PRO_5005125390" description="Laccase" evidence="13">
    <location>
        <begin position="37"/>
        <end position="605"/>
    </location>
</feature>
<dbReference type="InterPro" id="IPR045087">
    <property type="entry name" value="Cu-oxidase_fam"/>
</dbReference>
<dbReference type="OrthoDB" id="2121828at2759"/>
<keyword evidence="9 13" id="KW-0677">Repeat</keyword>
<evidence type="ECO:0000256" key="6">
    <source>
        <dbReference type="ARBA" id="ARBA00022523"/>
    </source>
</evidence>
<evidence type="ECO:0000256" key="11">
    <source>
        <dbReference type="ARBA" id="ARBA00023008"/>
    </source>
</evidence>
<comment type="cofactor">
    <cofactor evidence="13">
        <name>Cu cation</name>
        <dbReference type="ChEBI" id="CHEBI:23378"/>
    </cofactor>
    <text evidence="13">Binds 4 Cu cations per monomer.</text>
</comment>
<feature type="domain" description="Plastocyanin-like" evidence="14">
    <location>
        <begin position="179"/>
        <end position="332"/>
    </location>
</feature>
<reference evidence="18" key="2">
    <citation type="journal article" date="2018" name="Plant J.">
        <title>The Sorghum bicolor reference genome: improved assembly, gene annotations, a transcriptome atlas, and signatures of genome organization.</title>
        <authorList>
            <person name="McCormick R.F."/>
            <person name="Truong S.K."/>
            <person name="Sreedasyam A."/>
            <person name="Jenkins J."/>
            <person name="Shu S."/>
            <person name="Sims D."/>
            <person name="Kennedy M."/>
            <person name="Amirebrahimi M."/>
            <person name="Weers B.D."/>
            <person name="McKinley B."/>
            <person name="Mattison A."/>
            <person name="Morishige D.T."/>
            <person name="Grimwood J."/>
            <person name="Schmutz J."/>
            <person name="Mullet J.E."/>
        </authorList>
    </citation>
    <scope>NUCLEOTIDE SEQUENCE [LARGE SCALE GENOMIC DNA]</scope>
    <source>
        <strain evidence="18">cv. BTx623</strain>
    </source>
</reference>
<evidence type="ECO:0000313" key="17">
    <source>
        <dbReference type="EMBL" id="EER90403.1"/>
    </source>
</evidence>
<dbReference type="CDD" id="cd13849">
    <property type="entry name" value="CuRO_1_LCC_plant"/>
    <property type="match status" value="1"/>
</dbReference>
<evidence type="ECO:0000256" key="9">
    <source>
        <dbReference type="ARBA" id="ARBA00022737"/>
    </source>
</evidence>
<evidence type="ECO:0000256" key="12">
    <source>
        <dbReference type="ARBA" id="ARBA00023185"/>
    </source>
</evidence>
<reference evidence="17 18" key="1">
    <citation type="journal article" date="2009" name="Nature">
        <title>The Sorghum bicolor genome and the diversification of grasses.</title>
        <authorList>
            <person name="Paterson A.H."/>
            <person name="Bowers J.E."/>
            <person name="Bruggmann R."/>
            <person name="Dubchak I."/>
            <person name="Grimwood J."/>
            <person name="Gundlach H."/>
            <person name="Haberer G."/>
            <person name="Hellsten U."/>
            <person name="Mitros T."/>
            <person name="Poliakov A."/>
            <person name="Schmutz J."/>
            <person name="Spannagl M."/>
            <person name="Tang H."/>
            <person name="Wang X."/>
            <person name="Wicker T."/>
            <person name="Bharti A.K."/>
            <person name="Chapman J."/>
            <person name="Feltus F.A."/>
            <person name="Gowik U."/>
            <person name="Grigoriev I.V."/>
            <person name="Lyons E."/>
            <person name="Maher C.A."/>
            <person name="Martis M."/>
            <person name="Narechania A."/>
            <person name="Otillar R.P."/>
            <person name="Penning B.W."/>
            <person name="Salamov A.A."/>
            <person name="Wang Y."/>
            <person name="Zhang L."/>
            <person name="Carpita N.C."/>
            <person name="Freeling M."/>
            <person name="Gingle A.R."/>
            <person name="Hash C.T."/>
            <person name="Keller B."/>
            <person name="Klein P."/>
            <person name="Kresovich S."/>
            <person name="McCann M.C."/>
            <person name="Ming R."/>
            <person name="Peterson D.G."/>
            <person name="Mehboob-ur-Rahman"/>
            <person name="Ware D."/>
            <person name="Westhoff P."/>
            <person name="Mayer K.F."/>
            <person name="Messing J."/>
            <person name="Rokhsar D.S."/>
        </authorList>
    </citation>
    <scope>NUCLEOTIDE SEQUENCE [LARGE SCALE GENOMIC DNA]</scope>
    <source>
        <strain evidence="18">cv. BTx623</strain>
    </source>
</reference>
<evidence type="ECO:0000256" key="13">
    <source>
        <dbReference type="RuleBase" id="RU361119"/>
    </source>
</evidence>
<comment type="catalytic activity">
    <reaction evidence="1 13">
        <text>4 hydroquinone + O2 = 4 benzosemiquinone + 2 H2O</text>
        <dbReference type="Rhea" id="RHEA:11276"/>
        <dbReference type="ChEBI" id="CHEBI:15377"/>
        <dbReference type="ChEBI" id="CHEBI:15379"/>
        <dbReference type="ChEBI" id="CHEBI:17594"/>
        <dbReference type="ChEBI" id="CHEBI:17977"/>
        <dbReference type="EC" id="1.10.3.2"/>
    </reaction>
</comment>
<sequence>MGAVADTPTAAGLLRLLQLAVLLAFGVAAVCPAVQASTVHHYSFLVKRVSLTRLCRQKSILTVNGQFPGPTIRACKGDVVVVNVRNHGDKNITIHWHGVDQPRNPWSDGPEYITQCPIKPGASFTYRVILSQEEGTLWWHAHTGFDRATVHGAIVVLPRRGTTFPFQLHKRVRVEELPPIILGEWWRDDDANDLLEDTMRTGRDVKLSDANTINGEPGDLFPCSRRGTSVVAVESGKTYLLRLINAGLTNDMFFAVAGHRLTVVATDARYTKPFTTEHIMVAPGQTVDALLDADDRGAGGRCRYYMAARTFASDTTIPFNNSTATAILEYTAAHRWRRGTPRRRPPVFPTATLPAVNDIGAANAYTARLRSLASVEHPVDVPARVDERLVVTMAVNLLPCTATAPCSGPGGARFAASLNNASFVNPSSMDLLRAYYRRRFGSGRGVYQADFPDHPPFAFNFTDPGVRASGRIGAAAERGTRVKVLEHGAAVEVVFQDTAVLGMESHPMHLHGFSFYVVGRGLGNFDECRDTAGYNLADPPLQNTVAVPKGGWAAIRFRADNPGVWFVHCHFDRHMVWGMDTVFIVKDGKAADAKMMRPPWNMPQC</sequence>
<dbReference type="InterPro" id="IPR033138">
    <property type="entry name" value="Cu_oxidase_CS"/>
</dbReference>
<dbReference type="PANTHER" id="PTHR11709">
    <property type="entry name" value="MULTI-COPPER OXIDASE"/>
    <property type="match status" value="1"/>
</dbReference>
<dbReference type="KEGG" id="sbi:8065002"/>
<dbReference type="Pfam" id="PF00394">
    <property type="entry name" value="Cu-oxidase"/>
    <property type="match status" value="1"/>
</dbReference>
<dbReference type="PANTHER" id="PTHR11709:SF509">
    <property type="entry name" value="LACCASE"/>
    <property type="match status" value="1"/>
</dbReference>
<dbReference type="InterPro" id="IPR034288">
    <property type="entry name" value="CuRO_1_LCC"/>
</dbReference>
<dbReference type="InParanoid" id="C5Z1X4"/>
<dbReference type="InterPro" id="IPR011706">
    <property type="entry name" value="Cu-oxidase_C"/>
</dbReference>
<gene>
    <name evidence="17" type="ORF">SORBI_3010G268500</name>
</gene>
<accession>C5Z1X4</accession>
<dbReference type="PROSITE" id="PS00079">
    <property type="entry name" value="MULTICOPPER_OXIDASE1"/>
    <property type="match status" value="1"/>
</dbReference>
<dbReference type="Pfam" id="PF07731">
    <property type="entry name" value="Cu-oxidase_2"/>
    <property type="match status" value="1"/>
</dbReference>
<evidence type="ECO:0000256" key="2">
    <source>
        <dbReference type="ARBA" id="ARBA00002075"/>
    </source>
</evidence>
<feature type="domain" description="Plastocyanin-like" evidence="15">
    <location>
        <begin position="451"/>
        <end position="588"/>
    </location>
</feature>
<keyword evidence="12 13" id="KW-0439">Lignin degradation</keyword>
<organism evidence="17 18">
    <name type="scientific">Sorghum bicolor</name>
    <name type="common">Sorghum</name>
    <name type="synonym">Sorghum vulgare</name>
    <dbReference type="NCBI Taxonomy" id="4558"/>
    <lineage>
        <taxon>Eukaryota</taxon>
        <taxon>Viridiplantae</taxon>
        <taxon>Streptophyta</taxon>
        <taxon>Embryophyta</taxon>
        <taxon>Tracheophyta</taxon>
        <taxon>Spermatophyta</taxon>
        <taxon>Magnoliopsida</taxon>
        <taxon>Liliopsida</taxon>
        <taxon>Poales</taxon>
        <taxon>Poaceae</taxon>
        <taxon>PACMAD clade</taxon>
        <taxon>Panicoideae</taxon>
        <taxon>Andropogonodae</taxon>
        <taxon>Andropogoneae</taxon>
        <taxon>Sorghinae</taxon>
        <taxon>Sorghum</taxon>
    </lineage>
</organism>
<dbReference type="Proteomes" id="UP000000768">
    <property type="component" value="Chromosome 10"/>
</dbReference>
<dbReference type="GO" id="GO:0016491">
    <property type="term" value="F:oxidoreductase activity"/>
    <property type="evidence" value="ECO:0000318"/>
    <property type="project" value="GO_Central"/>
</dbReference>
<keyword evidence="11 13" id="KW-0186">Copper</keyword>
<dbReference type="EMBL" id="CM000769">
    <property type="protein sequence ID" value="EER90403.1"/>
    <property type="molecule type" value="Genomic_DNA"/>
</dbReference>
<evidence type="ECO:0000256" key="8">
    <source>
        <dbReference type="ARBA" id="ARBA00022723"/>
    </source>
</evidence>
<protein>
    <recommendedName>
        <fullName evidence="5 13">Laccase</fullName>
        <ecNumber evidence="5 13">1.10.3.2</ecNumber>
    </recommendedName>
    <alternativeName>
        <fullName evidence="13">Benzenediol:oxygen oxidoreductase</fullName>
    </alternativeName>
    <alternativeName>
        <fullName evidence="13">Diphenol oxidase</fullName>
    </alternativeName>
    <alternativeName>
        <fullName evidence="13">Urishiol oxidase</fullName>
    </alternativeName>
</protein>